<dbReference type="EMBL" id="QNUK01000121">
    <property type="protein sequence ID" value="KAF5901007.1"/>
    <property type="molecule type" value="Genomic_DNA"/>
</dbReference>
<reference evidence="1" key="1">
    <citation type="submission" date="2020-07" db="EMBL/GenBank/DDBJ databases">
        <title>Clarias magur genome sequencing, assembly and annotation.</title>
        <authorList>
            <person name="Kushwaha B."/>
            <person name="Kumar R."/>
            <person name="Das P."/>
            <person name="Joshi C.G."/>
            <person name="Kumar D."/>
            <person name="Nagpure N.S."/>
            <person name="Pandey M."/>
            <person name="Agarwal S."/>
            <person name="Srivastava S."/>
            <person name="Singh M."/>
            <person name="Sahoo L."/>
            <person name="Jayasankar P."/>
            <person name="Meher P.K."/>
            <person name="Koringa P.G."/>
            <person name="Iquebal M.A."/>
            <person name="Das S.P."/>
            <person name="Bit A."/>
            <person name="Patnaik S."/>
            <person name="Patel N."/>
            <person name="Shah T.M."/>
            <person name="Hinsu A."/>
            <person name="Jena J.K."/>
        </authorList>
    </citation>
    <scope>NUCLEOTIDE SEQUENCE</scope>
    <source>
        <strain evidence="1">CIFAMagur01</strain>
        <tissue evidence="1">Testis</tissue>
    </source>
</reference>
<gene>
    <name evidence="1" type="primary">spaca9</name>
    <name evidence="1" type="ORF">DAT39_009262</name>
</gene>
<protein>
    <submittedName>
        <fullName evidence="1">Sperm acrosome-associated protein 9</fullName>
    </submittedName>
</protein>
<dbReference type="PANTHER" id="PTHR32455">
    <property type="entry name" value="SPERM ACROSOME-ASSOCIATED PROTEIN 9"/>
    <property type="match status" value="1"/>
</dbReference>
<evidence type="ECO:0000313" key="2">
    <source>
        <dbReference type="Proteomes" id="UP000727407"/>
    </source>
</evidence>
<dbReference type="GO" id="GO:0001669">
    <property type="term" value="C:acrosomal vesicle"/>
    <property type="evidence" value="ECO:0007669"/>
    <property type="project" value="TreeGrafter"/>
</dbReference>
<accession>A0A8J4X1W6</accession>
<proteinExistence type="predicted"/>
<sequence length="120" mass="14001">MSAMDIDRVKEILVRVEKKHRLFKQQQFSFIVALERSREHAHQRTQRVSTVTQVQRYMTHHCSNATDRRIFALFLDIIDNLKAALQTIESFPSAQDHASETLDTCRRVLGPDFNFSQVQA</sequence>
<organism evidence="1 2">
    <name type="scientific">Clarias magur</name>
    <name type="common">Asian catfish</name>
    <name type="synonym">Macropteronotus magur</name>
    <dbReference type="NCBI Taxonomy" id="1594786"/>
    <lineage>
        <taxon>Eukaryota</taxon>
        <taxon>Metazoa</taxon>
        <taxon>Chordata</taxon>
        <taxon>Craniata</taxon>
        <taxon>Vertebrata</taxon>
        <taxon>Euteleostomi</taxon>
        <taxon>Actinopterygii</taxon>
        <taxon>Neopterygii</taxon>
        <taxon>Teleostei</taxon>
        <taxon>Ostariophysi</taxon>
        <taxon>Siluriformes</taxon>
        <taxon>Clariidae</taxon>
        <taxon>Clarias</taxon>
    </lineage>
</organism>
<name>A0A8J4X1W6_CLAMG</name>
<dbReference type="Pfam" id="PF15120">
    <property type="entry name" value="SPACA9"/>
    <property type="match status" value="1"/>
</dbReference>
<dbReference type="OrthoDB" id="9999829at2759"/>
<dbReference type="AlphaFoldDB" id="A0A8J4X1W6"/>
<dbReference type="GO" id="GO:0036126">
    <property type="term" value="C:sperm flagellum"/>
    <property type="evidence" value="ECO:0007669"/>
    <property type="project" value="TreeGrafter"/>
</dbReference>
<feature type="non-terminal residue" evidence="1">
    <location>
        <position position="120"/>
    </location>
</feature>
<dbReference type="Proteomes" id="UP000727407">
    <property type="component" value="Unassembled WGS sequence"/>
</dbReference>
<keyword evidence="2" id="KW-1185">Reference proteome</keyword>
<dbReference type="GO" id="GO:0097546">
    <property type="term" value="C:ciliary base"/>
    <property type="evidence" value="ECO:0007669"/>
    <property type="project" value="TreeGrafter"/>
</dbReference>
<dbReference type="InterPro" id="IPR027818">
    <property type="entry name" value="SPACA9"/>
</dbReference>
<evidence type="ECO:0000313" key="1">
    <source>
        <dbReference type="EMBL" id="KAF5901007.1"/>
    </source>
</evidence>
<dbReference type="PANTHER" id="PTHR32455:SF1">
    <property type="entry name" value="SPERM ACROSOME-ASSOCIATED PROTEIN 9"/>
    <property type="match status" value="1"/>
</dbReference>
<comment type="caution">
    <text evidence="1">The sequence shown here is derived from an EMBL/GenBank/DDBJ whole genome shotgun (WGS) entry which is preliminary data.</text>
</comment>